<dbReference type="SMART" id="SM00671">
    <property type="entry name" value="SEL1"/>
    <property type="match status" value="3"/>
</dbReference>
<proteinExistence type="predicted"/>
<dbReference type="AlphaFoldDB" id="A0A423NLY1"/>
<dbReference type="InterPro" id="IPR050767">
    <property type="entry name" value="Sel1_AlgK"/>
</dbReference>
<protein>
    <recommendedName>
        <fullName evidence="4">Sel1 repeat family protein</fullName>
    </recommendedName>
</protein>
<dbReference type="PROSITE" id="PS51257">
    <property type="entry name" value="PROKAR_LIPOPROTEIN"/>
    <property type="match status" value="1"/>
</dbReference>
<organism evidence="2 3">
    <name type="scientific">Pseudomonas moraviensis</name>
    <dbReference type="NCBI Taxonomy" id="321662"/>
    <lineage>
        <taxon>Bacteria</taxon>
        <taxon>Pseudomonadati</taxon>
        <taxon>Pseudomonadota</taxon>
        <taxon>Gammaproteobacteria</taxon>
        <taxon>Pseudomonadales</taxon>
        <taxon>Pseudomonadaceae</taxon>
        <taxon>Pseudomonas</taxon>
    </lineage>
</organism>
<evidence type="ECO:0000313" key="3">
    <source>
        <dbReference type="Proteomes" id="UP000284207"/>
    </source>
</evidence>
<name>A0A423NLY1_9PSED</name>
<dbReference type="Pfam" id="PF08238">
    <property type="entry name" value="Sel1"/>
    <property type="match status" value="3"/>
</dbReference>
<dbReference type="InterPro" id="IPR006597">
    <property type="entry name" value="Sel1-like"/>
</dbReference>
<dbReference type="RefSeq" id="WP_123419336.1">
    <property type="nucleotide sequence ID" value="NZ_MOCA01000006.1"/>
</dbReference>
<evidence type="ECO:0000256" key="1">
    <source>
        <dbReference type="SAM" id="MobiDB-lite"/>
    </source>
</evidence>
<dbReference type="InterPro" id="IPR011990">
    <property type="entry name" value="TPR-like_helical_dom_sf"/>
</dbReference>
<dbReference type="PANTHER" id="PTHR11102">
    <property type="entry name" value="SEL-1-LIKE PROTEIN"/>
    <property type="match status" value="1"/>
</dbReference>
<sequence>MNKVVAVLVLTALVTGCKSSSSNTQTADLSNLRCFAYWDDKSISSLEVSYIRDMSKSGNLPCTIMLGDLYEKGRGVPQDTTKAKALYQSVADKDPGAYGQLGRMAEEGIGGPVNDFDARQFYQRAVSKPEQHRSEAKLAKYMEEGRGGPQDLQGALTHYFNATRYLGDASWQGIERLRGKGLTLTIEQQQRYNKIFVASVQSGLRKRVEVIEKSLESNVSSMSASKPVQVQLEYTPGASAPVLSILQSSGDSALDQRVMQAFSDYRFPGDPIMPPGQKSYQAIPVVRTDGKSPLQRLNESRKK</sequence>
<reference evidence="2 3" key="1">
    <citation type="submission" date="2016-10" db="EMBL/GenBank/DDBJ databases">
        <title>Comparative genome analysis of multiple Pseudomonas spp. focuses on biocontrol and plant growth promoting traits.</title>
        <authorList>
            <person name="Tao X.-Y."/>
            <person name="Taylor C.G."/>
        </authorList>
    </citation>
    <scope>NUCLEOTIDE SEQUENCE [LARGE SCALE GENOMIC DNA]</scope>
    <source>
        <strain evidence="2 3">36B3</strain>
    </source>
</reference>
<dbReference type="Gene3D" id="1.25.40.10">
    <property type="entry name" value="Tetratricopeptide repeat domain"/>
    <property type="match status" value="1"/>
</dbReference>
<feature type="region of interest" description="Disordered" evidence="1">
    <location>
        <begin position="274"/>
        <end position="303"/>
    </location>
</feature>
<dbReference type="Proteomes" id="UP000284207">
    <property type="component" value="Unassembled WGS sequence"/>
</dbReference>
<gene>
    <name evidence="2" type="ORF">BK674_17695</name>
</gene>
<dbReference type="PANTHER" id="PTHR11102:SF160">
    <property type="entry name" value="ERAD-ASSOCIATED E3 UBIQUITIN-PROTEIN LIGASE COMPONENT HRD3"/>
    <property type="match status" value="1"/>
</dbReference>
<evidence type="ECO:0008006" key="4">
    <source>
        <dbReference type="Google" id="ProtNLM"/>
    </source>
</evidence>
<evidence type="ECO:0000313" key="2">
    <source>
        <dbReference type="EMBL" id="RON99275.1"/>
    </source>
</evidence>
<dbReference type="SUPFAM" id="SSF81901">
    <property type="entry name" value="HCP-like"/>
    <property type="match status" value="1"/>
</dbReference>
<dbReference type="EMBL" id="MOCA01000006">
    <property type="protein sequence ID" value="RON99275.1"/>
    <property type="molecule type" value="Genomic_DNA"/>
</dbReference>
<accession>A0A423NLY1</accession>
<comment type="caution">
    <text evidence="2">The sequence shown here is derived from an EMBL/GenBank/DDBJ whole genome shotgun (WGS) entry which is preliminary data.</text>
</comment>